<protein>
    <submittedName>
        <fullName evidence="2">Methionine synthase II (Cobalamin-independent)</fullName>
    </submittedName>
</protein>
<organism evidence="2 3">
    <name type="scientific">Hoyosella altamirensis</name>
    <dbReference type="NCBI Taxonomy" id="616997"/>
    <lineage>
        <taxon>Bacteria</taxon>
        <taxon>Bacillati</taxon>
        <taxon>Actinomycetota</taxon>
        <taxon>Actinomycetes</taxon>
        <taxon>Mycobacteriales</taxon>
        <taxon>Hoyosellaceae</taxon>
        <taxon>Hoyosella</taxon>
    </lineage>
</organism>
<feature type="domain" description="Cobalamin-independent methionine synthase MetE C-terminal/archaeal" evidence="1">
    <location>
        <begin position="4"/>
        <end position="331"/>
    </location>
</feature>
<proteinExistence type="predicted"/>
<reference evidence="2 3" key="1">
    <citation type="submission" date="2020-08" db="EMBL/GenBank/DDBJ databases">
        <title>Sequencing the genomes of 1000 actinobacteria strains.</title>
        <authorList>
            <person name="Klenk H.-P."/>
        </authorList>
    </citation>
    <scope>NUCLEOTIDE SEQUENCE [LARGE SCALE GENOMIC DNA]</scope>
    <source>
        <strain evidence="2 3">DSM 45258</strain>
    </source>
</reference>
<dbReference type="Gene3D" id="3.20.20.210">
    <property type="match status" value="1"/>
</dbReference>
<dbReference type="SUPFAM" id="SSF51726">
    <property type="entry name" value="UROD/MetE-like"/>
    <property type="match status" value="1"/>
</dbReference>
<sequence>MNVFATATGAGSWPGTEPHEAARVILGELSGEGSLPYLPELPARGVGADMIGRAAGLLIDVPVDASPSGYRLSAKPGALWRRAREFLLRDIDAFEEQWERGAHGSDVRAVKIQVSGPVTLAANLELRNGHPALDDAGATRDIAESLAEGVAQHAADLGRRLGVPIVYQIDEPQLAAALEGRIRGVSVLQPVRSLSSSEAETLLQKVIRVPDATMVHTCSSSVPWGVLSRLKVAAAGLPVEAESSRLAGTEIDSIGEFLDSGRTLVFGVVPTGSGAARSAEELAQRVVALGSAAGFEQKVLVRQAGVSPECGLAGVSAAAAKRASVLARDVMKQLAASCWTVSADPLSKPAISRQSLPDRAADDGSS</sequence>
<dbReference type="GO" id="GO:0009086">
    <property type="term" value="P:methionine biosynthetic process"/>
    <property type="evidence" value="ECO:0007669"/>
    <property type="project" value="InterPro"/>
</dbReference>
<evidence type="ECO:0000313" key="3">
    <source>
        <dbReference type="Proteomes" id="UP000567922"/>
    </source>
</evidence>
<dbReference type="InterPro" id="IPR038071">
    <property type="entry name" value="UROD/MetE-like_sf"/>
</dbReference>
<name>A0A839RHV6_9ACTN</name>
<keyword evidence="3" id="KW-1185">Reference proteome</keyword>
<evidence type="ECO:0000259" key="1">
    <source>
        <dbReference type="Pfam" id="PF01717"/>
    </source>
</evidence>
<dbReference type="GO" id="GO:0003871">
    <property type="term" value="F:5-methyltetrahydropteroyltriglutamate-homocysteine S-methyltransferase activity"/>
    <property type="evidence" value="ECO:0007669"/>
    <property type="project" value="InterPro"/>
</dbReference>
<dbReference type="GO" id="GO:0008270">
    <property type="term" value="F:zinc ion binding"/>
    <property type="evidence" value="ECO:0007669"/>
    <property type="project" value="InterPro"/>
</dbReference>
<dbReference type="EMBL" id="JACHWS010000001">
    <property type="protein sequence ID" value="MBB3036205.1"/>
    <property type="molecule type" value="Genomic_DNA"/>
</dbReference>
<gene>
    <name evidence="2" type="ORF">FHU29_000639</name>
</gene>
<dbReference type="OrthoDB" id="5242426at2"/>
<dbReference type="RefSeq" id="WP_064440135.1">
    <property type="nucleotide sequence ID" value="NZ_BDDI01000007.1"/>
</dbReference>
<dbReference type="AlphaFoldDB" id="A0A839RHV6"/>
<evidence type="ECO:0000313" key="2">
    <source>
        <dbReference type="EMBL" id="MBB3036205.1"/>
    </source>
</evidence>
<dbReference type="InterPro" id="IPR002629">
    <property type="entry name" value="Met_Synth_C/arc"/>
</dbReference>
<comment type="caution">
    <text evidence="2">The sequence shown here is derived from an EMBL/GenBank/DDBJ whole genome shotgun (WGS) entry which is preliminary data.</text>
</comment>
<dbReference type="Pfam" id="PF01717">
    <property type="entry name" value="Meth_synt_2"/>
    <property type="match status" value="1"/>
</dbReference>
<dbReference type="Proteomes" id="UP000567922">
    <property type="component" value="Unassembled WGS sequence"/>
</dbReference>
<accession>A0A839RHV6</accession>